<feature type="compositionally biased region" description="Polar residues" evidence="1">
    <location>
        <begin position="420"/>
        <end position="434"/>
    </location>
</feature>
<feature type="compositionally biased region" description="Low complexity" evidence="1">
    <location>
        <begin position="567"/>
        <end position="585"/>
    </location>
</feature>
<dbReference type="AlphaFoldDB" id="A0A163F2C7"/>
<reference evidence="2 3" key="1">
    <citation type="journal article" date="2016" name="Sci. Rep.">
        <title>Draft genome sequencing and secretome analysis of fungal phytopathogen Ascochyta rabiei provides insight into the necrotrophic effector repertoire.</title>
        <authorList>
            <person name="Verma S."/>
            <person name="Gazara R.K."/>
            <person name="Nizam S."/>
            <person name="Parween S."/>
            <person name="Chattopadhyay D."/>
            <person name="Verma P.K."/>
        </authorList>
    </citation>
    <scope>NUCLEOTIDE SEQUENCE [LARGE SCALE GENOMIC DNA]</scope>
    <source>
        <strain evidence="2 3">ArDII</strain>
    </source>
</reference>
<dbReference type="Proteomes" id="UP000076837">
    <property type="component" value="Unassembled WGS sequence"/>
</dbReference>
<evidence type="ECO:0000313" key="2">
    <source>
        <dbReference type="EMBL" id="KZM24097.1"/>
    </source>
</evidence>
<dbReference type="STRING" id="5454.A0A163F2C7"/>
<feature type="compositionally biased region" description="Basic and acidic residues" evidence="1">
    <location>
        <begin position="760"/>
        <end position="771"/>
    </location>
</feature>
<gene>
    <name evidence="2" type="ORF">ST47_g4785</name>
</gene>
<feature type="compositionally biased region" description="Basic and acidic residues" evidence="1">
    <location>
        <begin position="605"/>
        <end position="614"/>
    </location>
</feature>
<feature type="compositionally biased region" description="Polar residues" evidence="1">
    <location>
        <begin position="24"/>
        <end position="45"/>
    </location>
</feature>
<keyword evidence="3" id="KW-1185">Reference proteome</keyword>
<comment type="caution">
    <text evidence="2">The sequence shown here is derived from an EMBL/GenBank/DDBJ whole genome shotgun (WGS) entry which is preliminary data.</text>
</comment>
<sequence>MTMHTEPQSGQNENADPFVVTPPRKNSPSQHNHTTTPATPKSRSTPLHKRFLEEVKMSPGAPSTPPRTPSKSPTSGQMPVRQTLEVGQNGFYFSMEIPEKKTSSPLKTGRVTPSPEKQKKSEGKGGGRVRDILRKNLFGTPTKTSLPRNAISADEVKTSPPKKSGNQIASVLGSRTNDGSGRESSGSEETLPSVLTGNTRDDTAREAAPVAQIVSQPSAPPTPSNIGHLMAGLSNKSSKVQIMSAVSGVESMPTPLRKMSERLGLNSPHVVRRDIINEETPTRCATILNGEQLKSPISSLDLRDAATIKNGRASTSSSSEADAPTVLVALKEVNAMPKDDLLSQLLGSRSAVVSPVDYSRPSTATTASFTLPTTPLRPDAPSRSQSYGTPTRLRSSMQEDMCKVQESLKRSLGPDFAFRSPNSTRPTTPLSPTVTIAKPTMSATKHSESNVEKPRRPVSTAEPARSNGVSSAQAVPRRPLNTAARKPRPKSMVVGSAKMLETIASQVNSPRERAKLRSSAATLSVNGNGPSRPHPGTAASTSRRPVVATTTLPPSKPQPTVRTTKSAALRAAAHPKCAALPAPAADSRSHGQRVASAEAIAGRVAEWKHEDRKNAAPKVPVRAKSTKAASRPLSKPANERALKTAEPRGPKADSGLGQSYTPPGNPTRLPSPIKSPSKTRLVVPNTPTPKPTAALASNAAKLRTALPAKTPVNRRLELNKDPNAIRTPSKEIQSSLDRAIDAKIAEDARSGKEFTPSRNRISELLDAKRGG</sequence>
<evidence type="ECO:0000313" key="3">
    <source>
        <dbReference type="Proteomes" id="UP000076837"/>
    </source>
</evidence>
<feature type="compositionally biased region" description="Polar residues" evidence="1">
    <location>
        <begin position="519"/>
        <end position="529"/>
    </location>
</feature>
<feature type="region of interest" description="Disordered" evidence="1">
    <location>
        <begin position="413"/>
        <end position="693"/>
    </location>
</feature>
<feature type="region of interest" description="Disordered" evidence="1">
    <location>
        <begin position="707"/>
        <end position="734"/>
    </location>
</feature>
<feature type="region of interest" description="Disordered" evidence="1">
    <location>
        <begin position="746"/>
        <end position="771"/>
    </location>
</feature>
<feature type="compositionally biased region" description="Basic and acidic residues" evidence="1">
    <location>
        <begin position="445"/>
        <end position="455"/>
    </location>
</feature>
<feature type="compositionally biased region" description="Polar residues" evidence="1">
    <location>
        <begin position="1"/>
        <end position="14"/>
    </location>
</feature>
<proteinExistence type="predicted"/>
<dbReference type="OrthoDB" id="3790379at2759"/>
<accession>A0A163F2C7</accession>
<feature type="region of interest" description="Disordered" evidence="1">
    <location>
        <begin position="356"/>
        <end position="398"/>
    </location>
</feature>
<feature type="compositionally biased region" description="Basic and acidic residues" evidence="1">
    <location>
        <begin position="116"/>
        <end position="134"/>
    </location>
</feature>
<evidence type="ECO:0000256" key="1">
    <source>
        <dbReference type="SAM" id="MobiDB-lite"/>
    </source>
</evidence>
<name>A0A163F2C7_DIDRA</name>
<feature type="compositionally biased region" description="Polar residues" evidence="1">
    <location>
        <begin position="382"/>
        <end position="398"/>
    </location>
</feature>
<feature type="compositionally biased region" description="Polar residues" evidence="1">
    <location>
        <begin position="538"/>
        <end position="566"/>
    </location>
</feature>
<feature type="compositionally biased region" description="Polar residues" evidence="1">
    <location>
        <begin position="164"/>
        <end position="178"/>
    </location>
</feature>
<feature type="region of interest" description="Disordered" evidence="1">
    <location>
        <begin position="1"/>
        <end position="225"/>
    </location>
</feature>
<feature type="compositionally biased region" description="Basic and acidic residues" evidence="1">
    <location>
        <begin position="637"/>
        <end position="651"/>
    </location>
</feature>
<dbReference type="EMBL" id="JYNV01000176">
    <property type="protein sequence ID" value="KZM24097.1"/>
    <property type="molecule type" value="Genomic_DNA"/>
</dbReference>
<organism evidence="2 3">
    <name type="scientific">Didymella rabiei</name>
    <name type="common">Chickpea ascochyta blight fungus</name>
    <name type="synonym">Mycosphaerella rabiei</name>
    <dbReference type="NCBI Taxonomy" id="5454"/>
    <lineage>
        <taxon>Eukaryota</taxon>
        <taxon>Fungi</taxon>
        <taxon>Dikarya</taxon>
        <taxon>Ascomycota</taxon>
        <taxon>Pezizomycotina</taxon>
        <taxon>Dothideomycetes</taxon>
        <taxon>Pleosporomycetidae</taxon>
        <taxon>Pleosporales</taxon>
        <taxon>Pleosporineae</taxon>
        <taxon>Didymellaceae</taxon>
        <taxon>Ascochyta</taxon>
    </lineage>
</organism>
<feature type="compositionally biased region" description="Low complexity" evidence="1">
    <location>
        <begin position="362"/>
        <end position="376"/>
    </location>
</feature>
<protein>
    <submittedName>
        <fullName evidence="2">Uncharacterized protein</fullName>
    </submittedName>
</protein>